<proteinExistence type="predicted"/>
<evidence type="ECO:0000313" key="3">
    <source>
        <dbReference type="Proteomes" id="UP000641386"/>
    </source>
</evidence>
<dbReference type="EMBL" id="BNBC01000006">
    <property type="protein sequence ID" value="GHE65006.1"/>
    <property type="molecule type" value="Genomic_DNA"/>
</dbReference>
<feature type="signal peptide" evidence="1">
    <location>
        <begin position="1"/>
        <end position="24"/>
    </location>
</feature>
<protein>
    <submittedName>
        <fullName evidence="2">Uncharacterized protein</fullName>
    </submittedName>
</protein>
<feature type="chain" id="PRO_5039356990" evidence="1">
    <location>
        <begin position="25"/>
        <end position="63"/>
    </location>
</feature>
<name>A0A918ZRI4_9ACTN</name>
<reference evidence="2" key="2">
    <citation type="submission" date="2020-09" db="EMBL/GenBank/DDBJ databases">
        <authorList>
            <person name="Sun Q."/>
            <person name="Ohkuma M."/>
        </authorList>
    </citation>
    <scope>NUCLEOTIDE SEQUENCE</scope>
    <source>
        <strain evidence="2">JCM 3302</strain>
    </source>
</reference>
<evidence type="ECO:0000256" key="1">
    <source>
        <dbReference type="SAM" id="SignalP"/>
    </source>
</evidence>
<gene>
    <name evidence="2" type="ORF">GCM10014715_18160</name>
</gene>
<sequence>MGKRMLRSVLVAAFSAAAAMGLWAGFSGEKGDVRADTSWPAVAASTASDTSWPIAPADGDVRG</sequence>
<evidence type="ECO:0000313" key="2">
    <source>
        <dbReference type="EMBL" id="GHE65006.1"/>
    </source>
</evidence>
<organism evidence="2 3">
    <name type="scientific">Streptomyces spiralis</name>
    <dbReference type="NCBI Taxonomy" id="66376"/>
    <lineage>
        <taxon>Bacteria</taxon>
        <taxon>Bacillati</taxon>
        <taxon>Actinomycetota</taxon>
        <taxon>Actinomycetes</taxon>
        <taxon>Kitasatosporales</taxon>
        <taxon>Streptomycetaceae</taxon>
        <taxon>Streptomyces</taxon>
    </lineage>
</organism>
<keyword evidence="1" id="KW-0732">Signal</keyword>
<keyword evidence="3" id="KW-1185">Reference proteome</keyword>
<dbReference type="Proteomes" id="UP000641386">
    <property type="component" value="Unassembled WGS sequence"/>
</dbReference>
<accession>A0A918ZRI4</accession>
<reference evidence="2" key="1">
    <citation type="journal article" date="2014" name="Int. J. Syst. Evol. Microbiol.">
        <title>Complete genome sequence of Corynebacterium casei LMG S-19264T (=DSM 44701T), isolated from a smear-ripened cheese.</title>
        <authorList>
            <consortium name="US DOE Joint Genome Institute (JGI-PGF)"/>
            <person name="Walter F."/>
            <person name="Albersmeier A."/>
            <person name="Kalinowski J."/>
            <person name="Ruckert C."/>
        </authorList>
    </citation>
    <scope>NUCLEOTIDE SEQUENCE</scope>
    <source>
        <strain evidence="2">JCM 3302</strain>
    </source>
</reference>
<comment type="caution">
    <text evidence="2">The sequence shown here is derived from an EMBL/GenBank/DDBJ whole genome shotgun (WGS) entry which is preliminary data.</text>
</comment>
<dbReference type="AlphaFoldDB" id="A0A918ZRI4"/>